<protein>
    <submittedName>
        <fullName evidence="3">LysR family transcriptional regulator</fullName>
    </submittedName>
</protein>
<dbReference type="PANTHER" id="PTHR30537">
    <property type="entry name" value="HTH-TYPE TRANSCRIPTIONAL REGULATOR"/>
    <property type="match status" value="1"/>
</dbReference>
<dbReference type="RefSeq" id="WP_207055811.1">
    <property type="nucleotide sequence ID" value="NZ_JAFIMU010000009.1"/>
</dbReference>
<dbReference type="SUPFAM" id="SSF46785">
    <property type="entry name" value="Winged helix' DNA-binding domain"/>
    <property type="match status" value="1"/>
</dbReference>
<dbReference type="EMBL" id="JAFIMU010000009">
    <property type="protein sequence ID" value="MBN8231504.1"/>
    <property type="molecule type" value="Genomic_DNA"/>
</dbReference>
<proteinExistence type="inferred from homology"/>
<sequence>MENKTPAWDDLRVLLEVHRAGSFLAAGLRLGLSTSTVARRIGALEKDLGRPLVHRTSQGVWLEKEALELIALAEHFEQALRAHRRDEGGSSPYAGRIRISLPDGFLTGAAEAATRFRRLHPETLIEVISELRFVDLSSREADIGVRGGRCSSTSPWATS</sequence>
<evidence type="ECO:0000313" key="4">
    <source>
        <dbReference type="Proteomes" id="UP000664052"/>
    </source>
</evidence>
<keyword evidence="4" id="KW-1185">Reference proteome</keyword>
<dbReference type="PANTHER" id="PTHR30537:SF3">
    <property type="entry name" value="TRANSCRIPTIONAL REGULATORY PROTEIN"/>
    <property type="match status" value="1"/>
</dbReference>
<dbReference type="InterPro" id="IPR036388">
    <property type="entry name" value="WH-like_DNA-bd_sf"/>
</dbReference>
<dbReference type="InterPro" id="IPR036390">
    <property type="entry name" value="WH_DNA-bd_sf"/>
</dbReference>
<evidence type="ECO:0000256" key="1">
    <source>
        <dbReference type="ARBA" id="ARBA00009437"/>
    </source>
</evidence>
<feature type="domain" description="HTH lysR-type" evidence="2">
    <location>
        <begin position="6"/>
        <end position="63"/>
    </location>
</feature>
<comment type="caution">
    <text evidence="3">The sequence shown here is derived from an EMBL/GenBank/DDBJ whole genome shotgun (WGS) entry which is preliminary data.</text>
</comment>
<dbReference type="PROSITE" id="PS50931">
    <property type="entry name" value="HTH_LYSR"/>
    <property type="match status" value="1"/>
</dbReference>
<dbReference type="InterPro" id="IPR000847">
    <property type="entry name" value="LysR_HTH_N"/>
</dbReference>
<name>A0ABS3DJK1_9BACT</name>
<dbReference type="Gene3D" id="1.10.10.10">
    <property type="entry name" value="Winged helix-like DNA-binding domain superfamily/Winged helix DNA-binding domain"/>
    <property type="match status" value="1"/>
</dbReference>
<evidence type="ECO:0000259" key="2">
    <source>
        <dbReference type="PROSITE" id="PS50931"/>
    </source>
</evidence>
<comment type="similarity">
    <text evidence="1">Belongs to the LysR transcriptional regulatory family.</text>
</comment>
<dbReference type="SUPFAM" id="SSF53850">
    <property type="entry name" value="Periplasmic binding protein-like II"/>
    <property type="match status" value="1"/>
</dbReference>
<dbReference type="Pfam" id="PF00126">
    <property type="entry name" value="HTH_1"/>
    <property type="match status" value="1"/>
</dbReference>
<dbReference type="InterPro" id="IPR058163">
    <property type="entry name" value="LysR-type_TF_proteobact-type"/>
</dbReference>
<dbReference type="Gene3D" id="3.40.190.10">
    <property type="entry name" value="Periplasmic binding protein-like II"/>
    <property type="match status" value="1"/>
</dbReference>
<reference evidence="3 4" key="1">
    <citation type="submission" date="2021-02" db="EMBL/GenBank/DDBJ databases">
        <title>De Novo genome assembly of isolated myxobacteria.</title>
        <authorList>
            <person name="Stevens D.C."/>
        </authorList>
    </citation>
    <scope>NUCLEOTIDE SEQUENCE [LARGE SCALE GENOMIC DNA]</scope>
    <source>
        <strain evidence="3 4">ATCC 29039</strain>
    </source>
</reference>
<gene>
    <name evidence="3" type="ORF">JYK02_28725</name>
</gene>
<evidence type="ECO:0000313" key="3">
    <source>
        <dbReference type="EMBL" id="MBN8231504.1"/>
    </source>
</evidence>
<dbReference type="Proteomes" id="UP000664052">
    <property type="component" value="Unassembled WGS sequence"/>
</dbReference>
<organism evidence="3 4">
    <name type="scientific">Corallococcus macrosporus</name>
    <dbReference type="NCBI Taxonomy" id="35"/>
    <lineage>
        <taxon>Bacteria</taxon>
        <taxon>Pseudomonadati</taxon>
        <taxon>Myxococcota</taxon>
        <taxon>Myxococcia</taxon>
        <taxon>Myxococcales</taxon>
        <taxon>Cystobacterineae</taxon>
        <taxon>Myxococcaceae</taxon>
        <taxon>Corallococcus</taxon>
    </lineage>
</organism>
<accession>A0ABS3DJK1</accession>